<gene>
    <name evidence="6" type="ORF">UX85_C0005G0035</name>
</gene>
<dbReference type="Pfam" id="PF00535">
    <property type="entry name" value="Glycos_transf_2"/>
    <property type="match status" value="1"/>
</dbReference>
<dbReference type="PATRIC" id="fig|1618371.3.peg.828"/>
<evidence type="ECO:0000256" key="2">
    <source>
        <dbReference type="ARBA" id="ARBA00022676"/>
    </source>
</evidence>
<accession>A0A0G1RV16</accession>
<evidence type="ECO:0000256" key="1">
    <source>
        <dbReference type="ARBA" id="ARBA00006739"/>
    </source>
</evidence>
<dbReference type="Gene3D" id="3.90.550.10">
    <property type="entry name" value="Spore Coat Polysaccharide Biosynthesis Protein SpsA, Chain A"/>
    <property type="match status" value="1"/>
</dbReference>
<protein>
    <submittedName>
        <fullName evidence="6">Glycosyl transferase, family 2</fullName>
    </submittedName>
</protein>
<comment type="similarity">
    <text evidence="1">Belongs to the glycosyltransferase 2 family.</text>
</comment>
<dbReference type="PANTHER" id="PTHR43179:SF12">
    <property type="entry name" value="GALACTOFURANOSYLTRANSFERASE GLFT2"/>
    <property type="match status" value="1"/>
</dbReference>
<keyword evidence="3 6" id="KW-0808">Transferase</keyword>
<keyword evidence="4" id="KW-0812">Transmembrane</keyword>
<keyword evidence="4" id="KW-1133">Transmembrane helix</keyword>
<evidence type="ECO:0000256" key="3">
    <source>
        <dbReference type="ARBA" id="ARBA00022679"/>
    </source>
</evidence>
<keyword evidence="2" id="KW-0328">Glycosyltransferase</keyword>
<comment type="caution">
    <text evidence="6">The sequence shown here is derived from an EMBL/GenBank/DDBJ whole genome shotgun (WGS) entry which is preliminary data.</text>
</comment>
<keyword evidence="4" id="KW-0472">Membrane</keyword>
<dbReference type="EMBL" id="LCNT01000005">
    <property type="protein sequence ID" value="KKU60997.1"/>
    <property type="molecule type" value="Genomic_DNA"/>
</dbReference>
<dbReference type="AlphaFoldDB" id="A0A0G1RV16"/>
<reference evidence="6 7" key="1">
    <citation type="journal article" date="2015" name="Nature">
        <title>rRNA introns, odd ribosomes, and small enigmatic genomes across a large radiation of phyla.</title>
        <authorList>
            <person name="Brown C.T."/>
            <person name="Hug L.A."/>
            <person name="Thomas B.C."/>
            <person name="Sharon I."/>
            <person name="Castelle C.J."/>
            <person name="Singh A."/>
            <person name="Wilkins M.J."/>
            <person name="Williams K.H."/>
            <person name="Banfield J.F."/>
        </authorList>
    </citation>
    <scope>NUCLEOTIDE SEQUENCE [LARGE SCALE GENOMIC DNA]</scope>
</reference>
<dbReference type="GO" id="GO:0016757">
    <property type="term" value="F:glycosyltransferase activity"/>
    <property type="evidence" value="ECO:0007669"/>
    <property type="project" value="UniProtKB-KW"/>
</dbReference>
<dbReference type="InterPro" id="IPR029044">
    <property type="entry name" value="Nucleotide-diphossugar_trans"/>
</dbReference>
<dbReference type="Proteomes" id="UP000033860">
    <property type="component" value="Unassembled WGS sequence"/>
</dbReference>
<evidence type="ECO:0000313" key="6">
    <source>
        <dbReference type="EMBL" id="KKU60997.1"/>
    </source>
</evidence>
<dbReference type="SUPFAM" id="SSF53448">
    <property type="entry name" value="Nucleotide-diphospho-sugar transferases"/>
    <property type="match status" value="1"/>
</dbReference>
<name>A0A0G1RV16_9BACT</name>
<sequence>MKVSVVIPNYKKHPLVDNLSQVLKACPGCEIIVADDASPDDTVKFLKKNFPRVKVVVNQKNLRFAATCNAGAAAASGDVVVLLNSDVAPKKGFLKPLLTHFNKDKKVFAVSCLEIQFALGKKSFSGKNRCWFERGFLNHAAAPIVNFKKPALNCWGTGGSMALDRKKFMDLSGFDTIYAPAYWEDIDLSWRARQQGFRILFEPRSRVFHNHETTNISVFGQKRLSTMAYRNQLIFVWNNIRGRRLVEHFLWLPYHLTITTLRSQGLFLVAFFWAIWRKLTYRPSEKL</sequence>
<evidence type="ECO:0000256" key="4">
    <source>
        <dbReference type="SAM" id="Phobius"/>
    </source>
</evidence>
<feature type="transmembrane region" description="Helical" evidence="4">
    <location>
        <begin position="251"/>
        <end position="276"/>
    </location>
</feature>
<organism evidence="6 7">
    <name type="scientific">Candidatus Beckwithbacteria bacterium GW2011_GWB1_47_15</name>
    <dbReference type="NCBI Taxonomy" id="1618371"/>
    <lineage>
        <taxon>Bacteria</taxon>
        <taxon>Candidatus Beckwithiibacteriota</taxon>
    </lineage>
</organism>
<dbReference type="PANTHER" id="PTHR43179">
    <property type="entry name" value="RHAMNOSYLTRANSFERASE WBBL"/>
    <property type="match status" value="1"/>
</dbReference>
<evidence type="ECO:0000313" key="7">
    <source>
        <dbReference type="Proteomes" id="UP000033860"/>
    </source>
</evidence>
<evidence type="ECO:0000259" key="5">
    <source>
        <dbReference type="Pfam" id="PF00535"/>
    </source>
</evidence>
<dbReference type="InterPro" id="IPR001173">
    <property type="entry name" value="Glyco_trans_2-like"/>
</dbReference>
<proteinExistence type="inferred from homology"/>
<feature type="domain" description="Glycosyltransferase 2-like" evidence="5">
    <location>
        <begin position="4"/>
        <end position="119"/>
    </location>
</feature>